<dbReference type="InterPro" id="IPR012902">
    <property type="entry name" value="N_methyl_site"/>
</dbReference>
<dbReference type="EMBL" id="CP019384">
    <property type="protein sequence ID" value="QAT17614.1"/>
    <property type="molecule type" value="Genomic_DNA"/>
</dbReference>
<feature type="transmembrane region" description="Helical" evidence="2">
    <location>
        <begin position="35"/>
        <end position="59"/>
    </location>
</feature>
<dbReference type="InterPro" id="IPR013783">
    <property type="entry name" value="Ig-like_fold"/>
</dbReference>
<sequence>MNNLCRMSRRLKDCAARLHFAAGLDRRRFSLRAGFTLLEIVIIVVVTSVLASLAAVSYFHVTSKAQDAEALNNLAAVRKAQLSEAAAKGAFVNATNTQEINERLTEVQIEDKDFTYKIVNVTADDFAAVAERVDEEKAQEKPIVIAMYADGHVGYTYASGSSSGGSSSYGGGGGSSGGGSSGGSSGGSLGGSSGSSGSSGSGSSGGSSSTGSSGDGSSGGSTGGGTVAAMGFTYPPVATGNDGFVTIGWAGIGIYPDSYDIYRSTSAAGEFELLYENWYGTTDYYTDLTVTNDTTYYYRIDAHYGEQATYSSEIFSATPSATSQYALQAAEALLELATSPTGATIAEIILLYDVKVGFGNCDNSVAAWYEPLFNTIRINLDEFSSTAEVQAAILAHEGTHAWWTNDINQGQPERGENLGDSIDQEYNAFLNGATVWGDIKGGQTDYNQDSWASVIAQGEADAKEVIRLYYPDLPEY</sequence>
<evidence type="ECO:0000313" key="4">
    <source>
        <dbReference type="Proteomes" id="UP000287243"/>
    </source>
</evidence>
<keyword evidence="4" id="KW-1185">Reference proteome</keyword>
<evidence type="ECO:0000256" key="2">
    <source>
        <dbReference type="SAM" id="Phobius"/>
    </source>
</evidence>
<keyword evidence="2" id="KW-0472">Membrane</keyword>
<protein>
    <submittedName>
        <fullName evidence="3">Uncharacterized protein</fullName>
    </submittedName>
</protein>
<organism evidence="3 4">
    <name type="scientific">Velamenicoccus archaeovorus</name>
    <dbReference type="NCBI Taxonomy" id="1930593"/>
    <lineage>
        <taxon>Bacteria</taxon>
        <taxon>Pseudomonadati</taxon>
        <taxon>Candidatus Omnitrophota</taxon>
        <taxon>Candidatus Velamenicoccus</taxon>
    </lineage>
</organism>
<dbReference type="InterPro" id="IPR045584">
    <property type="entry name" value="Pilin-like"/>
</dbReference>
<dbReference type="Proteomes" id="UP000287243">
    <property type="component" value="Chromosome"/>
</dbReference>
<gene>
    <name evidence="3" type="ORF">BU251_07730</name>
</gene>
<dbReference type="SUPFAM" id="SSF54523">
    <property type="entry name" value="Pili subunits"/>
    <property type="match status" value="1"/>
</dbReference>
<evidence type="ECO:0000256" key="1">
    <source>
        <dbReference type="SAM" id="MobiDB-lite"/>
    </source>
</evidence>
<proteinExistence type="predicted"/>
<feature type="compositionally biased region" description="Gly residues" evidence="1">
    <location>
        <begin position="213"/>
        <end position="222"/>
    </location>
</feature>
<dbReference type="Gene3D" id="3.30.700.10">
    <property type="entry name" value="Glycoprotein, Type 4 Pilin"/>
    <property type="match status" value="1"/>
</dbReference>
<keyword evidence="2" id="KW-1133">Transmembrane helix</keyword>
<dbReference type="KEGG" id="vai:BU251_07730"/>
<feature type="region of interest" description="Disordered" evidence="1">
    <location>
        <begin position="166"/>
        <end position="222"/>
    </location>
</feature>
<dbReference type="Gene3D" id="2.60.40.10">
    <property type="entry name" value="Immunoglobulins"/>
    <property type="match status" value="1"/>
</dbReference>
<reference evidence="3 4" key="1">
    <citation type="submission" date="2017-01" db="EMBL/GenBank/DDBJ databases">
        <title>First insights into the biology of 'candidatus Vampirococcus archaeovorus'.</title>
        <authorList>
            <person name="Kizina J."/>
            <person name="Jordan S."/>
            <person name="Stueber K."/>
            <person name="Reinhardt R."/>
            <person name="Harder J."/>
        </authorList>
    </citation>
    <scope>NUCLEOTIDE SEQUENCE [LARGE SCALE GENOMIC DNA]</scope>
    <source>
        <strain evidence="3 4">LiM</strain>
    </source>
</reference>
<dbReference type="AlphaFoldDB" id="A0A410P6N8"/>
<evidence type="ECO:0000313" key="3">
    <source>
        <dbReference type="EMBL" id="QAT17614.1"/>
    </source>
</evidence>
<name>A0A410P6N8_VELA1</name>
<keyword evidence="2" id="KW-0812">Transmembrane</keyword>
<dbReference type="PROSITE" id="PS00409">
    <property type="entry name" value="PROKAR_NTER_METHYL"/>
    <property type="match status" value="1"/>
</dbReference>
<feature type="compositionally biased region" description="Gly residues" evidence="1">
    <location>
        <begin position="167"/>
        <end position="205"/>
    </location>
</feature>
<accession>A0A410P6N8</accession>